<dbReference type="SUPFAM" id="SSF53383">
    <property type="entry name" value="PLP-dependent transferases"/>
    <property type="match status" value="1"/>
</dbReference>
<dbReference type="GO" id="GO:0004400">
    <property type="term" value="F:histidinol-phosphate transaminase activity"/>
    <property type="evidence" value="ECO:0007669"/>
    <property type="project" value="UniProtKB-EC"/>
</dbReference>
<proteinExistence type="inferred from homology"/>
<protein>
    <recommendedName>
        <fullName evidence="11">Histidinol-phosphate aminotransferase</fullName>
        <ecNumber evidence="11">2.6.1.9</ecNumber>
    </recommendedName>
    <alternativeName>
        <fullName evidence="11">Imidazole acetol-phosphate transaminase</fullName>
    </alternativeName>
</protein>
<evidence type="ECO:0000256" key="10">
    <source>
        <dbReference type="ARBA" id="ARBA00047481"/>
    </source>
</evidence>
<keyword evidence="9 11" id="KW-0368">Histidine biosynthesis</keyword>
<evidence type="ECO:0000256" key="7">
    <source>
        <dbReference type="ARBA" id="ARBA00022679"/>
    </source>
</evidence>
<dbReference type="PANTHER" id="PTHR42885">
    <property type="entry name" value="HISTIDINOL-PHOSPHATE AMINOTRANSFERASE-RELATED"/>
    <property type="match status" value="1"/>
</dbReference>
<dbReference type="NCBIfam" id="TIGR01141">
    <property type="entry name" value="hisC"/>
    <property type="match status" value="1"/>
</dbReference>
<evidence type="ECO:0000256" key="4">
    <source>
        <dbReference type="ARBA" id="ARBA00011738"/>
    </source>
</evidence>
<evidence type="ECO:0000256" key="6">
    <source>
        <dbReference type="ARBA" id="ARBA00022605"/>
    </source>
</evidence>
<comment type="similarity">
    <text evidence="3 11">Belongs to the class-II pyridoxal-phosphate-dependent aminotransferase family. Histidinol-phosphate aminotransferase subfamily.</text>
</comment>
<evidence type="ECO:0000313" key="13">
    <source>
        <dbReference type="EMBL" id="CAI2718113.1"/>
    </source>
</evidence>
<evidence type="ECO:0000256" key="9">
    <source>
        <dbReference type="ARBA" id="ARBA00023102"/>
    </source>
</evidence>
<evidence type="ECO:0000256" key="2">
    <source>
        <dbReference type="ARBA" id="ARBA00005011"/>
    </source>
</evidence>
<dbReference type="CDD" id="cd00609">
    <property type="entry name" value="AAT_like"/>
    <property type="match status" value="1"/>
</dbReference>
<dbReference type="RefSeq" id="WP_282011022.1">
    <property type="nucleotide sequence ID" value="NZ_OX336137.1"/>
</dbReference>
<accession>A0ABN8VWP7</accession>
<feature type="domain" description="Aminotransferase class I/classII large" evidence="12">
    <location>
        <begin position="29"/>
        <end position="351"/>
    </location>
</feature>
<dbReference type="Gene3D" id="3.90.1150.10">
    <property type="entry name" value="Aspartate Aminotransferase, domain 1"/>
    <property type="match status" value="1"/>
</dbReference>
<keyword evidence="6 11" id="KW-0028">Amino-acid biosynthesis</keyword>
<evidence type="ECO:0000313" key="14">
    <source>
        <dbReference type="Proteomes" id="UP001157733"/>
    </source>
</evidence>
<evidence type="ECO:0000256" key="11">
    <source>
        <dbReference type="HAMAP-Rule" id="MF_01023"/>
    </source>
</evidence>
<keyword evidence="7 11" id="KW-0808">Transferase</keyword>
<comment type="subunit">
    <text evidence="4 11">Homodimer.</text>
</comment>
<evidence type="ECO:0000256" key="3">
    <source>
        <dbReference type="ARBA" id="ARBA00007970"/>
    </source>
</evidence>
<keyword evidence="8 11" id="KW-0663">Pyridoxal phosphate</keyword>
<keyword evidence="14" id="KW-1185">Reference proteome</keyword>
<dbReference type="HAMAP" id="MF_01023">
    <property type="entry name" value="HisC_aminotrans_2"/>
    <property type="match status" value="1"/>
</dbReference>
<comment type="pathway">
    <text evidence="2 11">Amino-acid biosynthesis; L-histidine biosynthesis; L-histidine from 5-phospho-alpha-D-ribose 1-diphosphate: step 7/9.</text>
</comment>
<evidence type="ECO:0000256" key="5">
    <source>
        <dbReference type="ARBA" id="ARBA00022576"/>
    </source>
</evidence>
<evidence type="ECO:0000259" key="12">
    <source>
        <dbReference type="Pfam" id="PF00155"/>
    </source>
</evidence>
<dbReference type="EC" id="2.6.1.9" evidence="11"/>
<dbReference type="Proteomes" id="UP001157733">
    <property type="component" value="Chromosome"/>
</dbReference>
<sequence>MAKVNLDHLVKDKIKALKAYHVENFDCPIKLHANENSFPPPSEILDLFQDTFRTFQLNRYPDPASQRLKDVLAKRLSVTPEQLAIGNGSDELIQILIQIFCNAGDTVAFPDPTFAMYSIIAKGMGLQTEQFPLDECWDFKAEPFLDMLERTQARIVFFSYPNNPTGNCFSAAEIQKVIEGFQGITVLDEAYYDFARSTFLDQLGTHNNLILLRSLSKIGLAGLRVGYAVADPAIIEQIDKIRLPYNSNTVSQELSAVLLDRFGPVQQQIDQILEQRDWLARALAEIPELQVFPSDSNFILFRVHRSSEEVFNRLVEKGILVRDLSSHPRLKNCLRVTIGTHDENAEFITQIRSIIRAG</sequence>
<organism evidence="13 14">
    <name type="scientific">Nitrospina watsonii</name>
    <dbReference type="NCBI Taxonomy" id="1323948"/>
    <lineage>
        <taxon>Bacteria</taxon>
        <taxon>Pseudomonadati</taxon>
        <taxon>Nitrospinota/Tectimicrobiota group</taxon>
        <taxon>Nitrospinota</taxon>
        <taxon>Nitrospinia</taxon>
        <taxon>Nitrospinales</taxon>
        <taxon>Nitrospinaceae</taxon>
        <taxon>Nitrospina</taxon>
    </lineage>
</organism>
<evidence type="ECO:0000256" key="1">
    <source>
        <dbReference type="ARBA" id="ARBA00001933"/>
    </source>
</evidence>
<dbReference type="InterPro" id="IPR004839">
    <property type="entry name" value="Aminotransferase_I/II_large"/>
</dbReference>
<comment type="cofactor">
    <cofactor evidence="1 11">
        <name>pyridoxal 5'-phosphate</name>
        <dbReference type="ChEBI" id="CHEBI:597326"/>
    </cofactor>
</comment>
<dbReference type="InterPro" id="IPR005861">
    <property type="entry name" value="HisP_aminotrans"/>
</dbReference>
<dbReference type="InterPro" id="IPR015422">
    <property type="entry name" value="PyrdxlP-dep_Trfase_small"/>
</dbReference>
<gene>
    <name evidence="11 13" type="primary">hisC</name>
    <name evidence="13" type="ORF">NSPWAT_1254</name>
</gene>
<dbReference type="PANTHER" id="PTHR42885:SF2">
    <property type="entry name" value="HISTIDINOL-PHOSPHATE AMINOTRANSFERASE"/>
    <property type="match status" value="1"/>
</dbReference>
<evidence type="ECO:0000256" key="8">
    <source>
        <dbReference type="ARBA" id="ARBA00022898"/>
    </source>
</evidence>
<dbReference type="InterPro" id="IPR015424">
    <property type="entry name" value="PyrdxlP-dep_Trfase"/>
</dbReference>
<feature type="modified residue" description="N6-(pyridoxal phosphate)lysine" evidence="11">
    <location>
        <position position="217"/>
    </location>
</feature>
<dbReference type="EMBL" id="OX336137">
    <property type="protein sequence ID" value="CAI2718113.1"/>
    <property type="molecule type" value="Genomic_DNA"/>
</dbReference>
<dbReference type="Gene3D" id="3.40.640.10">
    <property type="entry name" value="Type I PLP-dependent aspartate aminotransferase-like (Major domain)"/>
    <property type="match status" value="1"/>
</dbReference>
<comment type="catalytic activity">
    <reaction evidence="10 11">
        <text>L-histidinol phosphate + 2-oxoglutarate = 3-(imidazol-4-yl)-2-oxopropyl phosphate + L-glutamate</text>
        <dbReference type="Rhea" id="RHEA:23744"/>
        <dbReference type="ChEBI" id="CHEBI:16810"/>
        <dbReference type="ChEBI" id="CHEBI:29985"/>
        <dbReference type="ChEBI" id="CHEBI:57766"/>
        <dbReference type="ChEBI" id="CHEBI:57980"/>
        <dbReference type="EC" id="2.6.1.9"/>
    </reaction>
</comment>
<name>A0ABN8VWP7_9BACT</name>
<dbReference type="InterPro" id="IPR015421">
    <property type="entry name" value="PyrdxlP-dep_Trfase_major"/>
</dbReference>
<keyword evidence="5 11" id="KW-0032">Aminotransferase</keyword>
<dbReference type="Pfam" id="PF00155">
    <property type="entry name" value="Aminotran_1_2"/>
    <property type="match status" value="1"/>
</dbReference>
<reference evidence="13 14" key="1">
    <citation type="submission" date="2022-09" db="EMBL/GenBank/DDBJ databases">
        <authorList>
            <person name="Kop L."/>
        </authorList>
    </citation>
    <scope>NUCLEOTIDE SEQUENCE [LARGE SCALE GENOMIC DNA]</scope>
    <source>
        <strain evidence="13 14">347</strain>
    </source>
</reference>